<protein>
    <submittedName>
        <fullName evidence="2">Uncharacterized protein</fullName>
    </submittedName>
</protein>
<keyword evidence="1" id="KW-0472">Membrane</keyword>
<proteinExistence type="predicted"/>
<keyword evidence="1" id="KW-1133">Transmembrane helix</keyword>
<dbReference type="AlphaFoldDB" id="A0A1F5FWC6"/>
<gene>
    <name evidence="2" type="ORF">A2572_02650</name>
</gene>
<name>A0A1F5FWC6_9BACT</name>
<sequence length="119" mass="13275">MSKSAQKSELVHRLIIVFFAILMVFSAAYTTAVYTVAPFVKAEASTTIGTFQPLTDSQDLILDTGLLAITKISLGESSPNNFIFYLGGYPEDGQTMTQENLCFTWLPTNHVLCFWFLHQ</sequence>
<dbReference type="EMBL" id="MFAQ01000007">
    <property type="protein sequence ID" value="OGD83844.1"/>
    <property type="molecule type" value="Genomic_DNA"/>
</dbReference>
<feature type="transmembrane region" description="Helical" evidence="1">
    <location>
        <begin position="12"/>
        <end position="37"/>
    </location>
</feature>
<evidence type="ECO:0000256" key="1">
    <source>
        <dbReference type="SAM" id="Phobius"/>
    </source>
</evidence>
<evidence type="ECO:0000313" key="3">
    <source>
        <dbReference type="Proteomes" id="UP000179237"/>
    </source>
</evidence>
<dbReference type="Proteomes" id="UP000179237">
    <property type="component" value="Unassembled WGS sequence"/>
</dbReference>
<organism evidence="2 3">
    <name type="scientific">Candidatus Collierbacteria bacterium RIFOXYD1_FULL_40_9</name>
    <dbReference type="NCBI Taxonomy" id="1817731"/>
    <lineage>
        <taxon>Bacteria</taxon>
        <taxon>Candidatus Collieribacteriota</taxon>
    </lineage>
</organism>
<evidence type="ECO:0000313" key="2">
    <source>
        <dbReference type="EMBL" id="OGD83844.1"/>
    </source>
</evidence>
<reference evidence="2 3" key="1">
    <citation type="journal article" date="2016" name="Nat. Commun.">
        <title>Thousands of microbial genomes shed light on interconnected biogeochemical processes in an aquifer system.</title>
        <authorList>
            <person name="Anantharaman K."/>
            <person name="Brown C.T."/>
            <person name="Hug L.A."/>
            <person name="Sharon I."/>
            <person name="Castelle C.J."/>
            <person name="Probst A.J."/>
            <person name="Thomas B.C."/>
            <person name="Singh A."/>
            <person name="Wilkins M.J."/>
            <person name="Karaoz U."/>
            <person name="Brodie E.L."/>
            <person name="Williams K.H."/>
            <person name="Hubbard S.S."/>
            <person name="Banfield J.F."/>
        </authorList>
    </citation>
    <scope>NUCLEOTIDE SEQUENCE [LARGE SCALE GENOMIC DNA]</scope>
</reference>
<keyword evidence="1" id="KW-0812">Transmembrane</keyword>
<accession>A0A1F5FWC6</accession>
<comment type="caution">
    <text evidence="2">The sequence shown here is derived from an EMBL/GenBank/DDBJ whole genome shotgun (WGS) entry which is preliminary data.</text>
</comment>